<dbReference type="HOGENOM" id="CLU_979529_0_0_0"/>
<keyword evidence="1" id="KW-0732">Signal</keyword>
<reference evidence="2" key="1">
    <citation type="submission" date="2011-01" db="EMBL/GenBank/DDBJ databases">
        <title>Complete sequence of chromosome of Thermovibrio ammonificans HB-1.</title>
        <authorList>
            <consortium name="US DOE Joint Genome Institute"/>
            <person name="Lucas S."/>
            <person name="Copeland A."/>
            <person name="Lapidus A."/>
            <person name="Cheng J.-F."/>
            <person name="Goodwin L."/>
            <person name="Pitluck S."/>
            <person name="Davenport K."/>
            <person name="Detter J.C."/>
            <person name="Han C."/>
            <person name="Tapia R."/>
            <person name="Land M."/>
            <person name="Hauser L."/>
            <person name="Kyrpides N."/>
            <person name="Ivanova N."/>
            <person name="Ovchinnikova G."/>
            <person name="Vetriani C."/>
            <person name="Woyke T."/>
        </authorList>
    </citation>
    <scope>NUCLEOTIDE SEQUENCE [LARGE SCALE GENOMIC DNA]</scope>
    <source>
        <strain evidence="2">HB-1</strain>
    </source>
</reference>
<name>E8T212_THEA1</name>
<dbReference type="Proteomes" id="UP000006362">
    <property type="component" value="Chromosome"/>
</dbReference>
<evidence type="ECO:0000313" key="3">
    <source>
        <dbReference type="Proteomes" id="UP000006362"/>
    </source>
</evidence>
<dbReference type="AlphaFoldDB" id="E8T212"/>
<evidence type="ECO:0008006" key="4">
    <source>
        <dbReference type="Google" id="ProtNLM"/>
    </source>
</evidence>
<accession>E8T212</accession>
<protein>
    <recommendedName>
        <fullName evidence="4">Outer membrane protein beta-barrel domain-containing protein</fullName>
    </recommendedName>
</protein>
<dbReference type="STRING" id="648996.Theam_0940"/>
<feature type="chain" id="PRO_5003227144" description="Outer membrane protein beta-barrel domain-containing protein" evidence="1">
    <location>
        <begin position="22"/>
        <end position="298"/>
    </location>
</feature>
<dbReference type="eggNOG" id="COG3637">
    <property type="taxonomic scope" value="Bacteria"/>
</dbReference>
<gene>
    <name evidence="2" type="ordered locus">Theam_0940</name>
</gene>
<dbReference type="KEGG" id="tam:Theam_0940"/>
<dbReference type="EMBL" id="CP002444">
    <property type="protein sequence ID" value="ADU96907.1"/>
    <property type="molecule type" value="Genomic_DNA"/>
</dbReference>
<dbReference type="RefSeq" id="WP_013537693.1">
    <property type="nucleotide sequence ID" value="NC_014926.1"/>
</dbReference>
<feature type="signal peptide" evidence="1">
    <location>
        <begin position="1"/>
        <end position="21"/>
    </location>
</feature>
<evidence type="ECO:0000256" key="1">
    <source>
        <dbReference type="SAM" id="SignalP"/>
    </source>
</evidence>
<evidence type="ECO:0000313" key="2">
    <source>
        <dbReference type="EMBL" id="ADU96907.1"/>
    </source>
</evidence>
<proteinExistence type="predicted"/>
<organism evidence="2 3">
    <name type="scientific">Thermovibrio ammonificans (strain DSM 15698 / JCM 12110 / HB-1)</name>
    <dbReference type="NCBI Taxonomy" id="648996"/>
    <lineage>
        <taxon>Bacteria</taxon>
        <taxon>Pseudomonadati</taxon>
        <taxon>Aquificota</taxon>
        <taxon>Aquificia</taxon>
        <taxon>Desulfurobacteriales</taxon>
        <taxon>Desulfurobacteriaceae</taxon>
        <taxon>Thermovibrio</taxon>
    </lineage>
</organism>
<sequence length="298" mass="33606">MRKLLAVATLCSAIWVSAASAAELDAPVHGYEALYGTYINYSGSGLKDYGYVGTGYLSFGEKGNAVQLGYSYTYINYKTGSNLTQHDFTAAYSNTNGILRNHTFTLGGHYISSDDDLTDGGYTLFFDGTYNSYQKRYPYAFQWNGGLGFYYTRYPNTVDFYVFQFTPHTTVKLFSNYRQGALYLDFTGYAIHVNKASQVGLDKSNYYSAEAALRYYYGSYDVKVGGWLGKQVFAVKNMGFVVYNLSEKYKGGAELELGYTFRNGLRLSLNYTYNRYKELETDDSVNQSVVTVSLGYRF</sequence>
<keyword evidence="3" id="KW-1185">Reference proteome</keyword>
<dbReference type="OrthoDB" id="9775762at2"/>